<keyword evidence="2" id="KW-0805">Transcription regulation</keyword>
<dbReference type="PANTHER" id="PTHR30346:SF28">
    <property type="entry name" value="HTH-TYPE TRANSCRIPTIONAL REGULATOR CYNR"/>
    <property type="match status" value="1"/>
</dbReference>
<dbReference type="PANTHER" id="PTHR30346">
    <property type="entry name" value="TRANSCRIPTIONAL DUAL REGULATOR HCAR-RELATED"/>
    <property type="match status" value="1"/>
</dbReference>
<evidence type="ECO:0000256" key="4">
    <source>
        <dbReference type="ARBA" id="ARBA00023163"/>
    </source>
</evidence>
<evidence type="ECO:0000256" key="3">
    <source>
        <dbReference type="ARBA" id="ARBA00023125"/>
    </source>
</evidence>
<protein>
    <submittedName>
        <fullName evidence="6">LysR substrate-binding domain-containing protein</fullName>
    </submittedName>
</protein>
<evidence type="ECO:0000259" key="5">
    <source>
        <dbReference type="Pfam" id="PF03466"/>
    </source>
</evidence>
<comment type="caution">
    <text evidence="6">The sequence shown here is derived from an EMBL/GenBank/DDBJ whole genome shotgun (WGS) entry which is preliminary data.</text>
</comment>
<dbReference type="RefSeq" id="WP_337662767.1">
    <property type="nucleotide sequence ID" value="NZ_JBHVBU010000120.1"/>
</dbReference>
<evidence type="ECO:0000313" key="7">
    <source>
        <dbReference type="Proteomes" id="UP001600650"/>
    </source>
</evidence>
<name>A0ABW6JNM5_STRCE</name>
<evidence type="ECO:0000256" key="1">
    <source>
        <dbReference type="ARBA" id="ARBA00009437"/>
    </source>
</evidence>
<evidence type="ECO:0000256" key="2">
    <source>
        <dbReference type="ARBA" id="ARBA00023015"/>
    </source>
</evidence>
<feature type="domain" description="LysR substrate-binding" evidence="5">
    <location>
        <begin position="2"/>
        <end position="104"/>
    </location>
</feature>
<organism evidence="6 7">
    <name type="scientific">Streptomyces cellulosae</name>
    <dbReference type="NCBI Taxonomy" id="1968"/>
    <lineage>
        <taxon>Bacteria</taxon>
        <taxon>Bacillati</taxon>
        <taxon>Actinomycetota</taxon>
        <taxon>Actinomycetes</taxon>
        <taxon>Kitasatosporales</taxon>
        <taxon>Streptomycetaceae</taxon>
        <taxon>Streptomyces</taxon>
    </lineage>
</organism>
<dbReference type="EMBL" id="JBHVBU010000120">
    <property type="protein sequence ID" value="MFE7967003.1"/>
    <property type="molecule type" value="Genomic_DNA"/>
</dbReference>
<gene>
    <name evidence="6" type="ORF">ACFU0X_28855</name>
</gene>
<sequence>MAAYPVVCSPPGSGLRAVLYQACGARGVGPAVALEASAADAVAGLAARGLGVAVLSDSMADAYRDRLTAHVIADAHVPALLALVRRPARNPALRALLTHCRRAFGANTTGPGPDDRPGTRG</sequence>
<keyword evidence="4" id="KW-0804">Transcription</keyword>
<reference evidence="6 7" key="1">
    <citation type="submission" date="2024-09" db="EMBL/GenBank/DDBJ databases">
        <title>The Natural Products Discovery Center: Release of the First 8490 Sequenced Strains for Exploring Actinobacteria Biosynthetic Diversity.</title>
        <authorList>
            <person name="Kalkreuter E."/>
            <person name="Kautsar S.A."/>
            <person name="Yang D."/>
            <person name="Bader C.D."/>
            <person name="Teijaro C.N."/>
            <person name="Fluegel L."/>
            <person name="Davis C.M."/>
            <person name="Simpson J.R."/>
            <person name="Lauterbach L."/>
            <person name="Steele A.D."/>
            <person name="Gui C."/>
            <person name="Meng S."/>
            <person name="Li G."/>
            <person name="Viehrig K."/>
            <person name="Ye F."/>
            <person name="Su P."/>
            <person name="Kiefer A.F."/>
            <person name="Nichols A."/>
            <person name="Cepeda A.J."/>
            <person name="Yan W."/>
            <person name="Fan B."/>
            <person name="Jiang Y."/>
            <person name="Adhikari A."/>
            <person name="Zheng C.-J."/>
            <person name="Schuster L."/>
            <person name="Cowan T.M."/>
            <person name="Smanski M.J."/>
            <person name="Chevrette M.G."/>
            <person name="De Carvalho L.P.S."/>
            <person name="Shen B."/>
        </authorList>
    </citation>
    <scope>NUCLEOTIDE SEQUENCE [LARGE SCALE GENOMIC DNA]</scope>
    <source>
        <strain evidence="6 7">NPDC057399</strain>
    </source>
</reference>
<evidence type="ECO:0000313" key="6">
    <source>
        <dbReference type="EMBL" id="MFE7967003.1"/>
    </source>
</evidence>
<keyword evidence="7" id="KW-1185">Reference proteome</keyword>
<comment type="similarity">
    <text evidence="1">Belongs to the LysR transcriptional regulatory family.</text>
</comment>
<dbReference type="Gene3D" id="3.40.190.290">
    <property type="match status" value="1"/>
</dbReference>
<proteinExistence type="inferred from homology"/>
<dbReference type="SUPFAM" id="SSF53850">
    <property type="entry name" value="Periplasmic binding protein-like II"/>
    <property type="match status" value="1"/>
</dbReference>
<dbReference type="Pfam" id="PF03466">
    <property type="entry name" value="LysR_substrate"/>
    <property type="match status" value="1"/>
</dbReference>
<keyword evidence="3" id="KW-0238">DNA-binding</keyword>
<dbReference type="InterPro" id="IPR005119">
    <property type="entry name" value="LysR_subst-bd"/>
</dbReference>
<dbReference type="Proteomes" id="UP001600650">
    <property type="component" value="Unassembled WGS sequence"/>
</dbReference>
<accession>A0ABW6JNM5</accession>